<dbReference type="InterPro" id="IPR002938">
    <property type="entry name" value="FAD-bd"/>
</dbReference>
<organism evidence="2 3">
    <name type="scientific">Phytohabitans maris</name>
    <dbReference type="NCBI Taxonomy" id="3071409"/>
    <lineage>
        <taxon>Bacteria</taxon>
        <taxon>Bacillati</taxon>
        <taxon>Actinomycetota</taxon>
        <taxon>Actinomycetes</taxon>
        <taxon>Micromonosporales</taxon>
        <taxon>Micromonosporaceae</taxon>
    </lineage>
</organism>
<evidence type="ECO:0000259" key="1">
    <source>
        <dbReference type="Pfam" id="PF01494"/>
    </source>
</evidence>
<dbReference type="EMBL" id="JAVHUY010000023">
    <property type="protein sequence ID" value="MDQ7907620.1"/>
    <property type="molecule type" value="Genomic_DNA"/>
</dbReference>
<dbReference type="SUPFAM" id="SSF51905">
    <property type="entry name" value="FAD/NAD(P)-binding domain"/>
    <property type="match status" value="1"/>
</dbReference>
<comment type="caution">
    <text evidence="2">The sequence shown here is derived from an EMBL/GenBank/DDBJ whole genome shotgun (WGS) entry which is preliminary data.</text>
</comment>
<dbReference type="RefSeq" id="WP_308714897.1">
    <property type="nucleotide sequence ID" value="NZ_JAVHUY010000023.1"/>
</dbReference>
<dbReference type="Pfam" id="PF01494">
    <property type="entry name" value="FAD_binding_3"/>
    <property type="match status" value="1"/>
</dbReference>
<dbReference type="PRINTS" id="PR00420">
    <property type="entry name" value="RNGMNOXGNASE"/>
</dbReference>
<dbReference type="PANTHER" id="PTHR46865">
    <property type="entry name" value="OXIDOREDUCTASE-RELATED"/>
    <property type="match status" value="1"/>
</dbReference>
<dbReference type="InterPro" id="IPR051704">
    <property type="entry name" value="FAD_aromatic-hydroxylase"/>
</dbReference>
<gene>
    <name evidence="2" type="ORF">RB614_24160</name>
</gene>
<name>A0ABU0ZKQ4_9ACTN</name>
<dbReference type="InterPro" id="IPR036188">
    <property type="entry name" value="FAD/NAD-bd_sf"/>
</dbReference>
<accession>A0ABU0ZKQ4</accession>
<keyword evidence="3" id="KW-1185">Reference proteome</keyword>
<evidence type="ECO:0000313" key="2">
    <source>
        <dbReference type="EMBL" id="MDQ7907620.1"/>
    </source>
</evidence>
<feature type="domain" description="FAD-binding" evidence="1">
    <location>
        <begin position="2"/>
        <end position="333"/>
    </location>
</feature>
<sequence>MKAIICGAGIAGLTLAWWLKRDGWDVVLVERDDGPRAGGYMIDLFGSGYDVAEMMGLLPALRTAHTRVAELSYVDHNEHGEGGIAYSRVASVFDGRILSFMRGDLEQALLDAVKGRVHIRYGTSIKQVGNGSGVTVRLTDGTVEQGDLLVGADGVHSRVRELIFGAQERYLRYLGYHTAAYVISDDDLGRRVGDRFLMVGVPGRQAGLYPTSDGRLAASFIHASPDRGVPQDPRQALRRLYGNLGGLVRWTLRQMPEDGAVFYDQVAQVEMDYWSRGSVVLVGDACYAVSLMAGQGASLAMGGAYVLADELRAGAGVGRAFNAYERRMRPFVQVRQRTGRKTARWLVPSQHWRMTTRRMVLAAARLPGATAVLRAAFRPMQDSVVERPGKARAA</sequence>
<dbReference type="Proteomes" id="UP001230908">
    <property type="component" value="Unassembled WGS sequence"/>
</dbReference>
<reference evidence="2 3" key="1">
    <citation type="submission" date="2023-08" db="EMBL/GenBank/DDBJ databases">
        <title>Phytohabitans sansha sp. nov., isolated from marine sediment.</title>
        <authorList>
            <person name="Zhao Y."/>
            <person name="Yi K."/>
        </authorList>
    </citation>
    <scope>NUCLEOTIDE SEQUENCE [LARGE SCALE GENOMIC DNA]</scope>
    <source>
        <strain evidence="2 3">ZYX-F-186</strain>
    </source>
</reference>
<dbReference type="Gene3D" id="3.50.50.60">
    <property type="entry name" value="FAD/NAD(P)-binding domain"/>
    <property type="match status" value="1"/>
</dbReference>
<dbReference type="Gene3D" id="3.30.9.10">
    <property type="entry name" value="D-Amino Acid Oxidase, subunit A, domain 2"/>
    <property type="match status" value="1"/>
</dbReference>
<evidence type="ECO:0000313" key="3">
    <source>
        <dbReference type="Proteomes" id="UP001230908"/>
    </source>
</evidence>
<proteinExistence type="predicted"/>
<protein>
    <submittedName>
        <fullName evidence="2">FAD-dependent oxidoreductase</fullName>
    </submittedName>
</protein>